<dbReference type="SUPFAM" id="SSF52540">
    <property type="entry name" value="P-loop containing nucleoside triphosphate hydrolases"/>
    <property type="match status" value="1"/>
</dbReference>
<evidence type="ECO:0000256" key="5">
    <source>
        <dbReference type="ARBA" id="ARBA00022741"/>
    </source>
</evidence>
<dbReference type="InterPro" id="IPR050095">
    <property type="entry name" value="ECF_ABC_transporter_ATP-bd"/>
</dbReference>
<dbReference type="InterPro" id="IPR003593">
    <property type="entry name" value="AAA+_ATPase"/>
</dbReference>
<gene>
    <name evidence="10" type="ORF">SAMN05216431_10879</name>
</gene>
<evidence type="ECO:0000256" key="6">
    <source>
        <dbReference type="ARBA" id="ARBA00022840"/>
    </source>
</evidence>
<dbReference type="CDD" id="cd03225">
    <property type="entry name" value="ABC_cobalt_CbiO_domain1"/>
    <property type="match status" value="1"/>
</dbReference>
<dbReference type="PANTHER" id="PTHR43553:SF24">
    <property type="entry name" value="ENERGY-COUPLING FACTOR TRANSPORTER ATP-BINDING PROTEIN ECFA1"/>
    <property type="match status" value="1"/>
</dbReference>
<keyword evidence="3" id="KW-0813">Transport</keyword>
<evidence type="ECO:0000313" key="11">
    <source>
        <dbReference type="Proteomes" id="UP000182089"/>
    </source>
</evidence>
<reference evidence="10 11" key="1">
    <citation type="submission" date="2016-10" db="EMBL/GenBank/DDBJ databases">
        <authorList>
            <person name="Varghese N."/>
            <person name="Submissions S."/>
        </authorList>
    </citation>
    <scope>NUCLEOTIDE SEQUENCE [LARGE SCALE GENOMIC DNA]</scope>
    <source>
        <strain evidence="10 11">WC1T17</strain>
    </source>
</reference>
<comment type="subcellular location">
    <subcellularLocation>
        <location evidence="1">Cell membrane</location>
        <topology evidence="1">Peripheral membrane protein</topology>
    </subcellularLocation>
</comment>
<dbReference type="PROSITE" id="PS00211">
    <property type="entry name" value="ABC_TRANSPORTER_1"/>
    <property type="match status" value="1"/>
</dbReference>
<keyword evidence="8" id="KW-0472">Membrane</keyword>
<dbReference type="Pfam" id="PF00005">
    <property type="entry name" value="ABC_tran"/>
    <property type="match status" value="1"/>
</dbReference>
<proteinExistence type="inferred from homology"/>
<keyword evidence="5" id="KW-0547">Nucleotide-binding</keyword>
<dbReference type="Gene3D" id="3.40.50.300">
    <property type="entry name" value="P-loop containing nucleotide triphosphate hydrolases"/>
    <property type="match status" value="1"/>
</dbReference>
<evidence type="ECO:0000256" key="7">
    <source>
        <dbReference type="ARBA" id="ARBA00022967"/>
    </source>
</evidence>
<organism evidence="10 11">
    <name type="scientific">Ligilactobacillus ruminis</name>
    <dbReference type="NCBI Taxonomy" id="1623"/>
    <lineage>
        <taxon>Bacteria</taxon>
        <taxon>Bacillati</taxon>
        <taxon>Bacillota</taxon>
        <taxon>Bacilli</taxon>
        <taxon>Lactobacillales</taxon>
        <taxon>Lactobacillaceae</taxon>
        <taxon>Ligilactobacillus</taxon>
    </lineage>
</organism>
<dbReference type="GO" id="GO:0005524">
    <property type="term" value="F:ATP binding"/>
    <property type="evidence" value="ECO:0007669"/>
    <property type="project" value="UniProtKB-KW"/>
</dbReference>
<dbReference type="NCBIfam" id="NF010167">
    <property type="entry name" value="PRK13648.1"/>
    <property type="match status" value="1"/>
</dbReference>
<protein>
    <submittedName>
        <fullName evidence="10">Energy-coupling factor transport system ATP-binding protein</fullName>
    </submittedName>
</protein>
<sequence length="280" mass="31084">MMDSIIKIKDLNFAYTNEDQALTLKDINLEIKPGQWVALIGHNGSGKSTLARLIDGLLAAKSGQIQVGSFILNDETVWDVREQIGMVFQNPDNQFVGADVESDIAFGMENRGIDRTEMGRRIKKVLKAVNMEKFAKHEPVKLSGGQKQRVAIAGVLAVQPKVIIFDESTSMLDPEGRQDIVNLMQELNRKGHFTIISITHDIDEASLADRIVVLNDGEIVGDGTPEDIFTQTELLSKLGLELPYPEALKQKLQQLGLEVPQEYLDEEGMVDLLCQLKSNI</sequence>
<keyword evidence="6 10" id="KW-0067">ATP-binding</keyword>
<dbReference type="InterPro" id="IPR015856">
    <property type="entry name" value="ABC_transpr_CbiO/EcfA_su"/>
</dbReference>
<dbReference type="InterPro" id="IPR030947">
    <property type="entry name" value="EcfA_1"/>
</dbReference>
<dbReference type="NCBIfam" id="TIGR04520">
    <property type="entry name" value="ECF_ATPase_1"/>
    <property type="match status" value="1"/>
</dbReference>
<evidence type="ECO:0000259" key="9">
    <source>
        <dbReference type="PROSITE" id="PS50893"/>
    </source>
</evidence>
<evidence type="ECO:0000256" key="2">
    <source>
        <dbReference type="ARBA" id="ARBA00005417"/>
    </source>
</evidence>
<dbReference type="SMART" id="SM00382">
    <property type="entry name" value="AAA"/>
    <property type="match status" value="1"/>
</dbReference>
<name>A0ABY1AC97_9LACO</name>
<dbReference type="PANTHER" id="PTHR43553">
    <property type="entry name" value="HEAVY METAL TRANSPORTER"/>
    <property type="match status" value="1"/>
</dbReference>
<evidence type="ECO:0000256" key="4">
    <source>
        <dbReference type="ARBA" id="ARBA00022475"/>
    </source>
</evidence>
<dbReference type="PROSITE" id="PS50893">
    <property type="entry name" value="ABC_TRANSPORTER_2"/>
    <property type="match status" value="1"/>
</dbReference>
<comment type="similarity">
    <text evidence="2">Belongs to the ABC transporter superfamily.</text>
</comment>
<dbReference type="Proteomes" id="UP000182089">
    <property type="component" value="Unassembled WGS sequence"/>
</dbReference>
<keyword evidence="7" id="KW-1278">Translocase</keyword>
<dbReference type="NCBIfam" id="NF010156">
    <property type="entry name" value="PRK13635.1"/>
    <property type="match status" value="1"/>
</dbReference>
<dbReference type="EMBL" id="FOCC01000008">
    <property type="protein sequence ID" value="SEM76637.1"/>
    <property type="molecule type" value="Genomic_DNA"/>
</dbReference>
<accession>A0ABY1AC97</accession>
<evidence type="ECO:0000256" key="3">
    <source>
        <dbReference type="ARBA" id="ARBA00022448"/>
    </source>
</evidence>
<evidence type="ECO:0000256" key="8">
    <source>
        <dbReference type="ARBA" id="ARBA00023136"/>
    </source>
</evidence>
<dbReference type="InterPro" id="IPR017871">
    <property type="entry name" value="ABC_transporter-like_CS"/>
</dbReference>
<evidence type="ECO:0000313" key="10">
    <source>
        <dbReference type="EMBL" id="SEM76637.1"/>
    </source>
</evidence>
<dbReference type="InterPro" id="IPR027417">
    <property type="entry name" value="P-loop_NTPase"/>
</dbReference>
<comment type="caution">
    <text evidence="10">The sequence shown here is derived from an EMBL/GenBank/DDBJ whole genome shotgun (WGS) entry which is preliminary data.</text>
</comment>
<keyword evidence="4" id="KW-1003">Cell membrane</keyword>
<dbReference type="InterPro" id="IPR003439">
    <property type="entry name" value="ABC_transporter-like_ATP-bd"/>
</dbReference>
<feature type="domain" description="ABC transporter" evidence="9">
    <location>
        <begin position="6"/>
        <end position="241"/>
    </location>
</feature>
<evidence type="ECO:0000256" key="1">
    <source>
        <dbReference type="ARBA" id="ARBA00004202"/>
    </source>
</evidence>